<name>A0ABZ0WK45_9BURK</name>
<dbReference type="SUPFAM" id="SSF48452">
    <property type="entry name" value="TPR-like"/>
    <property type="match status" value="2"/>
</dbReference>
<dbReference type="PANTHER" id="PTHR44858">
    <property type="entry name" value="TETRATRICOPEPTIDE REPEAT PROTEIN 6"/>
    <property type="match status" value="1"/>
</dbReference>
<sequence>MLATCRDISVASSAGKLADAAELARQCIASHSLPVQIRALVLQQLTLLEMALHHNSAALEAQLAAIELEPKPTDMQLAVLAKLYDANQRYDEGLATLERLRANHAGTDDLNGPLGMAYYNERGALLAATGRHEEAVASLTKGIALQPALAEPYRLRAREREALGDVAGARADYASFARWARDGSIDAPTRARLSQLKIDPAVERRHPFGSANPLRESAAQSLKAAQQALQAATTPQDKARAYGEISAHLDGMNRSEQALAAIDKAIALAPDDISLRQSKTTTLVALKRTADAIALADPLLAKMRADAAAAVDPSAVYRTYIEASGSSAYAHMIRGEWAPAIAALEDVARASPFYDQDYMASLYLYVRARSGGAAPRNAFFDDYIGRNTVPLPGNYRRSILLLMQGRATVDEVYLQAVLLPDSVAIQNALAETWFMAAAYAHFVKHDEAAARGYVTRLNDLQPYGTNEWTMVEQGAV</sequence>
<feature type="compositionally biased region" description="Low complexity" evidence="3">
    <location>
        <begin position="217"/>
        <end position="232"/>
    </location>
</feature>
<gene>
    <name evidence="4" type="ORF">U0042_27290</name>
</gene>
<evidence type="ECO:0000256" key="2">
    <source>
        <dbReference type="ARBA" id="ARBA00022803"/>
    </source>
</evidence>
<keyword evidence="2" id="KW-0802">TPR repeat</keyword>
<evidence type="ECO:0000256" key="3">
    <source>
        <dbReference type="SAM" id="MobiDB-lite"/>
    </source>
</evidence>
<dbReference type="Gene3D" id="1.25.40.10">
    <property type="entry name" value="Tetratricopeptide repeat domain"/>
    <property type="match status" value="2"/>
</dbReference>
<dbReference type="SMART" id="SM00028">
    <property type="entry name" value="TPR"/>
    <property type="match status" value="4"/>
</dbReference>
<keyword evidence="5" id="KW-1185">Reference proteome</keyword>
<dbReference type="PANTHER" id="PTHR44858:SF1">
    <property type="entry name" value="UDP-N-ACETYLGLUCOSAMINE--PEPTIDE N-ACETYLGLUCOSAMINYLTRANSFERASE SPINDLY-RELATED"/>
    <property type="match status" value="1"/>
</dbReference>
<dbReference type="InterPro" id="IPR050498">
    <property type="entry name" value="Ycf3"/>
</dbReference>
<evidence type="ECO:0000313" key="5">
    <source>
        <dbReference type="Proteomes" id="UP001325479"/>
    </source>
</evidence>
<feature type="region of interest" description="Disordered" evidence="3">
    <location>
        <begin position="205"/>
        <end position="235"/>
    </location>
</feature>
<accession>A0ABZ0WK45</accession>
<organism evidence="4 5">
    <name type="scientific">Paraburkholderia kururiensis</name>
    <dbReference type="NCBI Taxonomy" id="984307"/>
    <lineage>
        <taxon>Bacteria</taxon>
        <taxon>Pseudomonadati</taxon>
        <taxon>Pseudomonadota</taxon>
        <taxon>Betaproteobacteria</taxon>
        <taxon>Burkholderiales</taxon>
        <taxon>Burkholderiaceae</taxon>
        <taxon>Paraburkholderia</taxon>
    </lineage>
</organism>
<keyword evidence="1" id="KW-0677">Repeat</keyword>
<dbReference type="EMBL" id="CP139965">
    <property type="protein sequence ID" value="WQD77703.1"/>
    <property type="molecule type" value="Genomic_DNA"/>
</dbReference>
<dbReference type="InterPro" id="IPR011990">
    <property type="entry name" value="TPR-like_helical_dom_sf"/>
</dbReference>
<dbReference type="RefSeq" id="WP_157977914.1">
    <property type="nucleotide sequence ID" value="NZ_CP139965.1"/>
</dbReference>
<evidence type="ECO:0008006" key="6">
    <source>
        <dbReference type="Google" id="ProtNLM"/>
    </source>
</evidence>
<evidence type="ECO:0000256" key="1">
    <source>
        <dbReference type="ARBA" id="ARBA00022737"/>
    </source>
</evidence>
<dbReference type="InterPro" id="IPR019734">
    <property type="entry name" value="TPR_rpt"/>
</dbReference>
<reference evidence="4 5" key="1">
    <citation type="submission" date="2023-12" db="EMBL/GenBank/DDBJ databases">
        <title>Genome sequencing and assembly of bacterial species from a model synthetic community.</title>
        <authorList>
            <person name="Hogle S.L."/>
        </authorList>
    </citation>
    <scope>NUCLEOTIDE SEQUENCE [LARGE SCALE GENOMIC DNA]</scope>
    <source>
        <strain evidence="4 5">HAMBI 2494</strain>
    </source>
</reference>
<proteinExistence type="predicted"/>
<dbReference type="Proteomes" id="UP001325479">
    <property type="component" value="Chromosome"/>
</dbReference>
<protein>
    <recommendedName>
        <fullName evidence="6">Tetratricopeptide repeat protein</fullName>
    </recommendedName>
</protein>
<evidence type="ECO:0000313" key="4">
    <source>
        <dbReference type="EMBL" id="WQD77703.1"/>
    </source>
</evidence>